<evidence type="ECO:0000256" key="1">
    <source>
        <dbReference type="SAM" id="MobiDB-lite"/>
    </source>
</evidence>
<keyword evidence="3" id="KW-1185">Reference proteome</keyword>
<proteinExistence type="predicted"/>
<protein>
    <submittedName>
        <fullName evidence="2">Uncharacterized protein</fullName>
    </submittedName>
</protein>
<feature type="region of interest" description="Disordered" evidence="1">
    <location>
        <begin position="1"/>
        <end position="50"/>
    </location>
</feature>
<gene>
    <name evidence="2" type="ORF">SAMN04489742_1218</name>
</gene>
<dbReference type="RefSeq" id="WP_158300456.1">
    <property type="nucleotide sequence ID" value="NZ_CP018863.1"/>
</dbReference>
<dbReference type="Proteomes" id="UP000181917">
    <property type="component" value="Unassembled WGS sequence"/>
</dbReference>
<evidence type="ECO:0000313" key="2">
    <source>
        <dbReference type="EMBL" id="SDQ46391.1"/>
    </source>
</evidence>
<dbReference type="AlphaFoldDB" id="A0A1H1B3N8"/>
<accession>A0A1H1B3N8</accession>
<feature type="compositionally biased region" description="Basic and acidic residues" evidence="1">
    <location>
        <begin position="1"/>
        <end position="16"/>
    </location>
</feature>
<name>A0A1H1B3N8_9MICC</name>
<dbReference type="EMBL" id="FNKH01000002">
    <property type="protein sequence ID" value="SDQ46391.1"/>
    <property type="molecule type" value="Genomic_DNA"/>
</dbReference>
<organism evidence="2 3">
    <name type="scientific">Crystallibacter crystallopoietes</name>
    <dbReference type="NCBI Taxonomy" id="37928"/>
    <lineage>
        <taxon>Bacteria</taxon>
        <taxon>Bacillati</taxon>
        <taxon>Actinomycetota</taxon>
        <taxon>Actinomycetes</taxon>
        <taxon>Micrococcales</taxon>
        <taxon>Micrococcaceae</taxon>
        <taxon>Crystallibacter</taxon>
    </lineage>
</organism>
<evidence type="ECO:0000313" key="3">
    <source>
        <dbReference type="Proteomes" id="UP000181917"/>
    </source>
</evidence>
<sequence length="50" mass="5350">MASKEEIQKESGDGEHALGVTEPGKTDKDSDQPLDEDLPTGHLEATPETD</sequence>
<reference evidence="2 3" key="1">
    <citation type="submission" date="2016-10" db="EMBL/GenBank/DDBJ databases">
        <authorList>
            <person name="de Groot N.N."/>
        </authorList>
    </citation>
    <scope>NUCLEOTIDE SEQUENCE [LARGE SCALE GENOMIC DNA]</scope>
    <source>
        <strain evidence="2 3">DSM 20117</strain>
    </source>
</reference>